<dbReference type="FunFam" id="3.30.830.10:FF:000008">
    <property type="entry name" value="Mitochondrial-processing peptidase subunit beta"/>
    <property type="match status" value="1"/>
</dbReference>
<dbReference type="Pfam" id="PF00675">
    <property type="entry name" value="Peptidase_M16"/>
    <property type="match status" value="1"/>
</dbReference>
<sequence length="421" mass="47317">MFNSTTLPNGLRIASYFMPGFGSVRITILVKAGGRYEEANEHGISHFLEHMAFKGTKTRTYKQIAQEFDDIGGRFNAATAKETTIYYAKVLAEKMHIALDILADILRNSVFDKDEMEKEKMVVLQEMGESHDNIEQLNYDNFIEQAFNNQPIGKTILGTEESLKAFDKEMLEAYIKKHYVAKNVIVSVSGNVKHDQLVKQVQELFGDLPTTQPKSSAKAYYTPGIKLLDKDCKQTTFTWGFASASYKDLQAFYKTEMLALVLGGGISSKLFQNIREEYGLTYSIGAAFHSYSDIGLFYVYASSGNDNGIEVLDKIHLEITKVCESISEEDIQRVKNQIRANLIMDEELVSYKSEIIAHDIALLGKTITTKEILQYIDSFNSADLIDQAQKIFSSKSVFSGIGKKLSKKYDIINSKISTSII</sequence>
<evidence type="ECO:0000256" key="4">
    <source>
        <dbReference type="ARBA" id="ARBA00022801"/>
    </source>
</evidence>
<comment type="cofactor">
    <cofactor evidence="1">
        <name>Zn(2+)</name>
        <dbReference type="ChEBI" id="CHEBI:29105"/>
    </cofactor>
</comment>
<reference evidence="10 11" key="1">
    <citation type="submission" date="2018-03" db="EMBL/GenBank/DDBJ databases">
        <title>A gene transfer event suggests a long-term partnership between eustigmatophyte algae and a novel lineage of endosymbiotic bacteria.</title>
        <authorList>
            <person name="Yurchenko T."/>
            <person name="Sevcikova T."/>
            <person name="Pribyl P."/>
            <person name="El Karkouri K."/>
            <person name="Klimes V."/>
            <person name="Amaral R."/>
            <person name="Zbrankova V."/>
            <person name="Kim E."/>
            <person name="Raoult D."/>
            <person name="Santos L.M.A."/>
            <person name="Elias M."/>
        </authorList>
    </citation>
    <scope>NUCLEOTIDE SEQUENCE [LARGE SCALE GENOMIC DNA]</scope>
    <source>
        <strain evidence="10">CCALA 838</strain>
    </source>
</reference>
<organism evidence="10 11">
    <name type="scientific">Candidatus Phycorickettsia trachydisci</name>
    <dbReference type="NCBI Taxonomy" id="2115978"/>
    <lineage>
        <taxon>Bacteria</taxon>
        <taxon>Pseudomonadati</taxon>
        <taxon>Pseudomonadota</taxon>
        <taxon>Alphaproteobacteria</taxon>
        <taxon>Rickettsiales</taxon>
        <taxon>Rickettsiaceae</taxon>
        <taxon>Candidatus Phycorickettsia</taxon>
    </lineage>
</organism>
<keyword evidence="6" id="KW-0482">Metalloprotease</keyword>
<gene>
    <name evidence="10" type="ORF">phytr_4380</name>
</gene>
<name>A0A2P1P7Y9_9RICK</name>
<evidence type="ECO:0008006" key="12">
    <source>
        <dbReference type="Google" id="ProtNLM"/>
    </source>
</evidence>
<evidence type="ECO:0000256" key="5">
    <source>
        <dbReference type="ARBA" id="ARBA00022833"/>
    </source>
</evidence>
<dbReference type="PANTHER" id="PTHR11851">
    <property type="entry name" value="METALLOPROTEASE"/>
    <property type="match status" value="1"/>
</dbReference>
<dbReference type="RefSeq" id="WP_106874252.1">
    <property type="nucleotide sequence ID" value="NZ_CP027845.1"/>
</dbReference>
<dbReference type="OrthoDB" id="9811314at2"/>
<dbReference type="AlphaFoldDB" id="A0A2P1P7Y9"/>
<dbReference type="SUPFAM" id="SSF63411">
    <property type="entry name" value="LuxS/MPP-like metallohydrolase"/>
    <property type="match status" value="2"/>
</dbReference>
<dbReference type="GO" id="GO:0006508">
    <property type="term" value="P:proteolysis"/>
    <property type="evidence" value="ECO:0007669"/>
    <property type="project" value="UniProtKB-KW"/>
</dbReference>
<evidence type="ECO:0000313" key="10">
    <source>
        <dbReference type="EMBL" id="AVP87388.1"/>
    </source>
</evidence>
<evidence type="ECO:0000256" key="7">
    <source>
        <dbReference type="RuleBase" id="RU004447"/>
    </source>
</evidence>
<evidence type="ECO:0000256" key="3">
    <source>
        <dbReference type="ARBA" id="ARBA00022670"/>
    </source>
</evidence>
<protein>
    <recommendedName>
        <fullName evidence="12">Peptidase M16</fullName>
    </recommendedName>
</protein>
<evidence type="ECO:0000313" key="11">
    <source>
        <dbReference type="Proteomes" id="UP000241762"/>
    </source>
</evidence>
<evidence type="ECO:0000256" key="2">
    <source>
        <dbReference type="ARBA" id="ARBA00007261"/>
    </source>
</evidence>
<feature type="domain" description="Peptidase M16 N-terminal" evidence="8">
    <location>
        <begin position="23"/>
        <end position="159"/>
    </location>
</feature>
<dbReference type="PANTHER" id="PTHR11851:SF49">
    <property type="entry name" value="MITOCHONDRIAL-PROCESSING PEPTIDASE SUBUNIT ALPHA"/>
    <property type="match status" value="1"/>
</dbReference>
<dbReference type="InterPro" id="IPR001431">
    <property type="entry name" value="Pept_M16_Zn_BS"/>
</dbReference>
<proteinExistence type="inferred from homology"/>
<dbReference type="InterPro" id="IPR050361">
    <property type="entry name" value="MPP/UQCRC_Complex"/>
</dbReference>
<dbReference type="InterPro" id="IPR007863">
    <property type="entry name" value="Peptidase_M16_C"/>
</dbReference>
<keyword evidence="11" id="KW-1185">Reference proteome</keyword>
<keyword evidence="4" id="KW-0378">Hydrolase</keyword>
<feature type="domain" description="Peptidase M16 C-terminal" evidence="9">
    <location>
        <begin position="166"/>
        <end position="337"/>
    </location>
</feature>
<dbReference type="KEGG" id="ptc:phytr_4380"/>
<evidence type="ECO:0000256" key="1">
    <source>
        <dbReference type="ARBA" id="ARBA00001947"/>
    </source>
</evidence>
<comment type="similarity">
    <text evidence="2 7">Belongs to the peptidase M16 family.</text>
</comment>
<evidence type="ECO:0000259" key="8">
    <source>
        <dbReference type="Pfam" id="PF00675"/>
    </source>
</evidence>
<dbReference type="EMBL" id="CP027845">
    <property type="protein sequence ID" value="AVP87388.1"/>
    <property type="molecule type" value="Genomic_DNA"/>
</dbReference>
<evidence type="ECO:0000256" key="6">
    <source>
        <dbReference type="ARBA" id="ARBA00023049"/>
    </source>
</evidence>
<dbReference type="Gene3D" id="3.30.830.10">
    <property type="entry name" value="Metalloenzyme, LuxS/M16 peptidase-like"/>
    <property type="match status" value="2"/>
</dbReference>
<dbReference type="InterPro" id="IPR011249">
    <property type="entry name" value="Metalloenz_LuxS/M16"/>
</dbReference>
<dbReference type="InterPro" id="IPR011765">
    <property type="entry name" value="Pept_M16_N"/>
</dbReference>
<dbReference type="GO" id="GO:0046872">
    <property type="term" value="F:metal ion binding"/>
    <property type="evidence" value="ECO:0007669"/>
    <property type="project" value="InterPro"/>
</dbReference>
<evidence type="ECO:0000259" key="9">
    <source>
        <dbReference type="Pfam" id="PF05193"/>
    </source>
</evidence>
<dbReference type="PROSITE" id="PS00143">
    <property type="entry name" value="INSULINASE"/>
    <property type="match status" value="1"/>
</dbReference>
<accession>A0A2P1P7Y9</accession>
<dbReference type="GO" id="GO:0004222">
    <property type="term" value="F:metalloendopeptidase activity"/>
    <property type="evidence" value="ECO:0007669"/>
    <property type="project" value="InterPro"/>
</dbReference>
<dbReference type="Pfam" id="PF05193">
    <property type="entry name" value="Peptidase_M16_C"/>
    <property type="match status" value="1"/>
</dbReference>
<keyword evidence="5" id="KW-0862">Zinc</keyword>
<dbReference type="Proteomes" id="UP000241762">
    <property type="component" value="Chromosome"/>
</dbReference>
<keyword evidence="3" id="KW-0645">Protease</keyword>